<gene>
    <name evidence="7" type="ORF">DKT69_19470</name>
</gene>
<reference evidence="7 8" key="1">
    <citation type="submission" date="2018-05" db="EMBL/GenBank/DDBJ databases">
        <title>Micromonosporas from Atacama Desert.</title>
        <authorList>
            <person name="Carro L."/>
            <person name="Golinska P."/>
            <person name="Klenk H.-P."/>
            <person name="Goodfellow M."/>
        </authorList>
    </citation>
    <scope>NUCLEOTIDE SEQUENCE [LARGE SCALE GENOMIC DNA]</scope>
    <source>
        <strain evidence="7 8">4G51</strain>
    </source>
</reference>
<feature type="domain" description="HTH lysR-type" evidence="6">
    <location>
        <begin position="30"/>
        <end position="87"/>
    </location>
</feature>
<protein>
    <submittedName>
        <fullName evidence="7">LysR family transcriptional regulator</fullName>
    </submittedName>
</protein>
<dbReference type="Pfam" id="PF00126">
    <property type="entry name" value="HTH_1"/>
    <property type="match status" value="1"/>
</dbReference>
<name>A0A317DGR3_9ACTN</name>
<dbReference type="Gene3D" id="1.10.10.10">
    <property type="entry name" value="Winged helix-like DNA-binding domain superfamily/Winged helix DNA-binding domain"/>
    <property type="match status" value="1"/>
</dbReference>
<evidence type="ECO:0000313" key="8">
    <source>
        <dbReference type="Proteomes" id="UP000246050"/>
    </source>
</evidence>
<dbReference type="PROSITE" id="PS50931">
    <property type="entry name" value="HTH_LYSR"/>
    <property type="match status" value="1"/>
</dbReference>
<dbReference type="SUPFAM" id="SSF46785">
    <property type="entry name" value="Winged helix' DNA-binding domain"/>
    <property type="match status" value="1"/>
</dbReference>
<comment type="similarity">
    <text evidence="1">Belongs to the LysR transcriptional regulatory family.</text>
</comment>
<dbReference type="GO" id="GO:0003700">
    <property type="term" value="F:DNA-binding transcription factor activity"/>
    <property type="evidence" value="ECO:0007669"/>
    <property type="project" value="InterPro"/>
</dbReference>
<evidence type="ECO:0000256" key="2">
    <source>
        <dbReference type="ARBA" id="ARBA00023015"/>
    </source>
</evidence>
<proteinExistence type="inferred from homology"/>
<evidence type="ECO:0000256" key="3">
    <source>
        <dbReference type="ARBA" id="ARBA00023125"/>
    </source>
</evidence>
<dbReference type="Pfam" id="PF03466">
    <property type="entry name" value="LysR_substrate"/>
    <property type="match status" value="1"/>
</dbReference>
<dbReference type="GO" id="GO:0003677">
    <property type="term" value="F:DNA binding"/>
    <property type="evidence" value="ECO:0007669"/>
    <property type="project" value="UniProtKB-KW"/>
</dbReference>
<dbReference type="EMBL" id="QGKS01000255">
    <property type="protein sequence ID" value="PWR13767.1"/>
    <property type="molecule type" value="Genomic_DNA"/>
</dbReference>
<dbReference type="CDD" id="cd08414">
    <property type="entry name" value="PBP2_LTTR_aromatics_like"/>
    <property type="match status" value="1"/>
</dbReference>
<dbReference type="AlphaFoldDB" id="A0A317DGR3"/>
<keyword evidence="4" id="KW-0804">Transcription</keyword>
<accession>A0A317DGR3</accession>
<dbReference type="FunFam" id="1.10.10.10:FF:000001">
    <property type="entry name" value="LysR family transcriptional regulator"/>
    <property type="match status" value="1"/>
</dbReference>
<dbReference type="InterPro" id="IPR036388">
    <property type="entry name" value="WH-like_DNA-bd_sf"/>
</dbReference>
<evidence type="ECO:0000313" key="7">
    <source>
        <dbReference type="EMBL" id="PWR13767.1"/>
    </source>
</evidence>
<dbReference type="Proteomes" id="UP000246050">
    <property type="component" value="Unassembled WGS sequence"/>
</dbReference>
<dbReference type="InterPro" id="IPR005119">
    <property type="entry name" value="LysR_subst-bd"/>
</dbReference>
<dbReference type="GO" id="GO:0032993">
    <property type="term" value="C:protein-DNA complex"/>
    <property type="evidence" value="ECO:0007669"/>
    <property type="project" value="TreeGrafter"/>
</dbReference>
<dbReference type="InterPro" id="IPR000847">
    <property type="entry name" value="LysR_HTH_N"/>
</dbReference>
<evidence type="ECO:0000256" key="1">
    <source>
        <dbReference type="ARBA" id="ARBA00009437"/>
    </source>
</evidence>
<organism evidence="7 8">
    <name type="scientific">Micromonospora sicca</name>
    <dbReference type="NCBI Taxonomy" id="2202420"/>
    <lineage>
        <taxon>Bacteria</taxon>
        <taxon>Bacillati</taxon>
        <taxon>Actinomycetota</taxon>
        <taxon>Actinomycetes</taxon>
        <taxon>Micromonosporales</taxon>
        <taxon>Micromonosporaceae</taxon>
        <taxon>Micromonospora</taxon>
    </lineage>
</organism>
<dbReference type="Gene3D" id="3.40.190.10">
    <property type="entry name" value="Periplasmic binding protein-like II"/>
    <property type="match status" value="2"/>
</dbReference>
<evidence type="ECO:0000259" key="6">
    <source>
        <dbReference type="PROSITE" id="PS50931"/>
    </source>
</evidence>
<evidence type="ECO:0000256" key="4">
    <source>
        <dbReference type="ARBA" id="ARBA00023163"/>
    </source>
</evidence>
<dbReference type="OrthoDB" id="3176554at2"/>
<sequence length="339" mass="35515">MSSASAERTGAGATGFPPGGRGHAWCDGRVELREMRAFVVVVEEGSLSAAARRLHVSQPALSQTMNALERQLGVQLLVRRSTGVQATEAGMTLLAEARAVLSRHDQAVAAVARHTAAGDRVLKLGIPLELPTDLLSRPLADLAAAHPGTRVQARHMSTAAQFAALRAGEIDVGLVREHPIGPDLDAVLVVEEALGVLLSADQAAAVAGPDGIRLDALAGLDWVGFPRSGSPAWYDELTAILRSHGLDLGPAAPEGQQLIPEVKLAAVTAGGAFALAPPSWSQPIPDSVTWSPLVGHPLVRRTWAVWPASSHRRDLGRLIAALEVRGLEQVRSAADAGRL</sequence>
<dbReference type="InterPro" id="IPR036390">
    <property type="entry name" value="WH_DNA-bd_sf"/>
</dbReference>
<dbReference type="PANTHER" id="PTHR30346:SF28">
    <property type="entry name" value="HTH-TYPE TRANSCRIPTIONAL REGULATOR CYNR"/>
    <property type="match status" value="1"/>
</dbReference>
<dbReference type="PANTHER" id="PTHR30346">
    <property type="entry name" value="TRANSCRIPTIONAL DUAL REGULATOR HCAR-RELATED"/>
    <property type="match status" value="1"/>
</dbReference>
<evidence type="ECO:0000256" key="5">
    <source>
        <dbReference type="SAM" id="MobiDB-lite"/>
    </source>
</evidence>
<comment type="caution">
    <text evidence="7">The sequence shown here is derived from an EMBL/GenBank/DDBJ whole genome shotgun (WGS) entry which is preliminary data.</text>
</comment>
<keyword evidence="2" id="KW-0805">Transcription regulation</keyword>
<keyword evidence="3" id="KW-0238">DNA-binding</keyword>
<feature type="region of interest" description="Disordered" evidence="5">
    <location>
        <begin position="1"/>
        <end position="20"/>
    </location>
</feature>
<dbReference type="SUPFAM" id="SSF53850">
    <property type="entry name" value="Periplasmic binding protein-like II"/>
    <property type="match status" value="1"/>
</dbReference>
<dbReference type="PRINTS" id="PR00039">
    <property type="entry name" value="HTHLYSR"/>
</dbReference>